<keyword evidence="3" id="KW-1185">Reference proteome</keyword>
<dbReference type="Proteomes" id="UP000251558">
    <property type="component" value="Unassembled WGS sequence"/>
</dbReference>
<dbReference type="EMBL" id="QMBP01000016">
    <property type="protein sequence ID" value="RAZ87016.1"/>
    <property type="molecule type" value="Genomic_DNA"/>
</dbReference>
<dbReference type="AlphaFoldDB" id="A0A330HEA1"/>
<dbReference type="PANTHER" id="PTHR40260">
    <property type="entry name" value="BLR8190 PROTEIN"/>
    <property type="match status" value="1"/>
</dbReference>
<dbReference type="SUPFAM" id="SSF54909">
    <property type="entry name" value="Dimeric alpha+beta barrel"/>
    <property type="match status" value="1"/>
</dbReference>
<comment type="caution">
    <text evidence="2">The sequence shown here is derived from an EMBL/GenBank/DDBJ whole genome shotgun (WGS) entry which is preliminary data.</text>
</comment>
<reference evidence="2 3" key="1">
    <citation type="submission" date="2018-07" db="EMBL/GenBank/DDBJ databases">
        <title>Diversity of Mesorhizobium strains in Brazil.</title>
        <authorList>
            <person name="Helene L.C.F."/>
            <person name="Dall'Agnol R."/>
            <person name="Delamuta J.R.M."/>
            <person name="Hungria M."/>
        </authorList>
    </citation>
    <scope>NUCLEOTIDE SEQUENCE [LARGE SCALE GENOMIC DNA]</scope>
    <source>
        <strain evidence="2 3">AC99b</strain>
    </source>
</reference>
<name>A0A330HEA1_9HYPH</name>
<organism evidence="2 3">
    <name type="scientific">Mesorhizobium hawassense</name>
    <dbReference type="NCBI Taxonomy" id="1209954"/>
    <lineage>
        <taxon>Bacteria</taxon>
        <taxon>Pseudomonadati</taxon>
        <taxon>Pseudomonadota</taxon>
        <taxon>Alphaproteobacteria</taxon>
        <taxon>Hyphomicrobiales</taxon>
        <taxon>Phyllobacteriaceae</taxon>
        <taxon>Mesorhizobium</taxon>
    </lineage>
</organism>
<evidence type="ECO:0000259" key="1">
    <source>
        <dbReference type="Pfam" id="PF07110"/>
    </source>
</evidence>
<dbReference type="OrthoDB" id="5294870at2"/>
<dbReference type="Pfam" id="PF07110">
    <property type="entry name" value="EthD"/>
    <property type="match status" value="1"/>
</dbReference>
<dbReference type="Gene3D" id="3.30.70.100">
    <property type="match status" value="1"/>
</dbReference>
<dbReference type="InterPro" id="IPR009799">
    <property type="entry name" value="EthD_dom"/>
</dbReference>
<dbReference type="PANTHER" id="PTHR40260:SF2">
    <property type="entry name" value="BLR8190 PROTEIN"/>
    <property type="match status" value="1"/>
</dbReference>
<evidence type="ECO:0000313" key="2">
    <source>
        <dbReference type="EMBL" id="RAZ87016.1"/>
    </source>
</evidence>
<accession>A0A330HEA1</accession>
<sequence>MAGMVVIYKQPADAKAFDKHYFETHIPLAKKIPGLRKYEVSRGPITVLAGPSDVYLIGTLHFDDLDSMQKGFASAEGKAAGADRRLYAPDESGVQMFIFDSREV</sequence>
<feature type="domain" description="EthD" evidence="1">
    <location>
        <begin position="9"/>
        <end position="84"/>
    </location>
</feature>
<evidence type="ECO:0000313" key="3">
    <source>
        <dbReference type="Proteomes" id="UP000251558"/>
    </source>
</evidence>
<protein>
    <submittedName>
        <fullName evidence="2">EthD family reductase</fullName>
    </submittedName>
</protein>
<dbReference type="RefSeq" id="WP_112100468.1">
    <property type="nucleotide sequence ID" value="NZ_QMBP01000016.1"/>
</dbReference>
<dbReference type="NCBIfam" id="TIGR02118">
    <property type="entry name" value="EthD family reductase"/>
    <property type="match status" value="1"/>
</dbReference>
<dbReference type="GO" id="GO:0016491">
    <property type="term" value="F:oxidoreductase activity"/>
    <property type="evidence" value="ECO:0007669"/>
    <property type="project" value="InterPro"/>
</dbReference>
<proteinExistence type="predicted"/>
<dbReference type="InterPro" id="IPR011008">
    <property type="entry name" value="Dimeric_a/b-barrel"/>
</dbReference>
<gene>
    <name evidence="2" type="ORF">DPM33_27155</name>
</gene>